<dbReference type="Proteomes" id="UP000268093">
    <property type="component" value="Unassembled WGS sequence"/>
</dbReference>
<name>A0A433D6Y1_9FUNG</name>
<feature type="domain" description="PPIase FKBP-type" evidence="6">
    <location>
        <begin position="35"/>
        <end position="122"/>
    </location>
</feature>
<evidence type="ECO:0000256" key="4">
    <source>
        <dbReference type="ARBA" id="ARBA00023235"/>
    </source>
</evidence>
<evidence type="ECO:0000313" key="7">
    <source>
        <dbReference type="EMBL" id="RUP46630.1"/>
    </source>
</evidence>
<keyword evidence="8" id="KW-1185">Reference proteome</keyword>
<dbReference type="SUPFAM" id="SSF54534">
    <property type="entry name" value="FKBP-like"/>
    <property type="match status" value="1"/>
</dbReference>
<dbReference type="PANTHER" id="PTHR43811:SF19">
    <property type="entry name" value="39 KDA FK506-BINDING NUCLEAR PROTEIN"/>
    <property type="match status" value="1"/>
</dbReference>
<sequence>MFHRQICKKPKKQTLPNGLVIEDIKIGTGPKAKAGKKIGMRYIGRLTNGKVFDKNVNGKPFHFNLGKGEVIKGWDIGIAGMQLGGERKLTIPATLAYGSQGSPPDIPKNATLEFEVVPAAMSDRGIDLTLTFKFSLHLAAAGAVKIKTDHQSFAIDGLQSRTGAAHGVHRLGI</sequence>
<protein>
    <recommendedName>
        <fullName evidence="2 5">peptidylprolyl isomerase</fullName>
        <ecNumber evidence="2 5">5.2.1.8</ecNumber>
    </recommendedName>
</protein>
<dbReference type="Gene3D" id="3.10.50.40">
    <property type="match status" value="1"/>
</dbReference>
<dbReference type="PROSITE" id="PS50059">
    <property type="entry name" value="FKBP_PPIASE"/>
    <property type="match status" value="1"/>
</dbReference>
<accession>A0A433D6Y1</accession>
<dbReference type="EMBL" id="RBNI01005528">
    <property type="protein sequence ID" value="RUP46630.1"/>
    <property type="molecule type" value="Genomic_DNA"/>
</dbReference>
<reference evidence="7 8" key="1">
    <citation type="journal article" date="2018" name="New Phytol.">
        <title>Phylogenomics of Endogonaceae and evolution of mycorrhizas within Mucoromycota.</title>
        <authorList>
            <person name="Chang Y."/>
            <person name="Desiro A."/>
            <person name="Na H."/>
            <person name="Sandor L."/>
            <person name="Lipzen A."/>
            <person name="Clum A."/>
            <person name="Barry K."/>
            <person name="Grigoriev I.V."/>
            <person name="Martin F.M."/>
            <person name="Stajich J.E."/>
            <person name="Smith M.E."/>
            <person name="Bonito G."/>
            <person name="Spatafora J.W."/>
        </authorList>
    </citation>
    <scope>NUCLEOTIDE SEQUENCE [LARGE SCALE GENOMIC DNA]</scope>
    <source>
        <strain evidence="7 8">GMNB39</strain>
    </source>
</reference>
<dbReference type="InterPro" id="IPR046357">
    <property type="entry name" value="PPIase_dom_sf"/>
</dbReference>
<dbReference type="PANTHER" id="PTHR43811">
    <property type="entry name" value="FKBP-TYPE PEPTIDYL-PROLYL CIS-TRANS ISOMERASE FKPA"/>
    <property type="match status" value="1"/>
</dbReference>
<dbReference type="GO" id="GO:0003755">
    <property type="term" value="F:peptidyl-prolyl cis-trans isomerase activity"/>
    <property type="evidence" value="ECO:0007669"/>
    <property type="project" value="UniProtKB-KW"/>
</dbReference>
<dbReference type="Pfam" id="PF00254">
    <property type="entry name" value="FKBP_C"/>
    <property type="match status" value="1"/>
</dbReference>
<keyword evidence="3 5" id="KW-0697">Rotamase</keyword>
<evidence type="ECO:0000256" key="3">
    <source>
        <dbReference type="ARBA" id="ARBA00023110"/>
    </source>
</evidence>
<dbReference type="FunFam" id="3.10.50.40:FF:000006">
    <property type="entry name" value="Peptidyl-prolyl cis-trans isomerase"/>
    <property type="match status" value="1"/>
</dbReference>
<evidence type="ECO:0000256" key="1">
    <source>
        <dbReference type="ARBA" id="ARBA00000971"/>
    </source>
</evidence>
<dbReference type="OrthoDB" id="1902587at2759"/>
<comment type="caution">
    <text evidence="7">The sequence shown here is derived from an EMBL/GenBank/DDBJ whole genome shotgun (WGS) entry which is preliminary data.</text>
</comment>
<proteinExistence type="predicted"/>
<dbReference type="AlphaFoldDB" id="A0A433D6Y1"/>
<dbReference type="InterPro" id="IPR001179">
    <property type="entry name" value="PPIase_FKBP_dom"/>
</dbReference>
<evidence type="ECO:0000256" key="2">
    <source>
        <dbReference type="ARBA" id="ARBA00013194"/>
    </source>
</evidence>
<evidence type="ECO:0000256" key="5">
    <source>
        <dbReference type="PROSITE-ProRule" id="PRU00277"/>
    </source>
</evidence>
<dbReference type="GO" id="GO:0005730">
    <property type="term" value="C:nucleolus"/>
    <property type="evidence" value="ECO:0007669"/>
    <property type="project" value="TreeGrafter"/>
</dbReference>
<evidence type="ECO:0000259" key="6">
    <source>
        <dbReference type="PROSITE" id="PS50059"/>
    </source>
</evidence>
<keyword evidence="4 5" id="KW-0413">Isomerase</keyword>
<evidence type="ECO:0000313" key="8">
    <source>
        <dbReference type="Proteomes" id="UP000268093"/>
    </source>
</evidence>
<gene>
    <name evidence="7" type="ORF">BC936DRAFT_146705</name>
</gene>
<dbReference type="GO" id="GO:0000785">
    <property type="term" value="C:chromatin"/>
    <property type="evidence" value="ECO:0007669"/>
    <property type="project" value="TreeGrafter"/>
</dbReference>
<comment type="catalytic activity">
    <reaction evidence="1 5">
        <text>[protein]-peptidylproline (omega=180) = [protein]-peptidylproline (omega=0)</text>
        <dbReference type="Rhea" id="RHEA:16237"/>
        <dbReference type="Rhea" id="RHEA-COMP:10747"/>
        <dbReference type="Rhea" id="RHEA-COMP:10748"/>
        <dbReference type="ChEBI" id="CHEBI:83833"/>
        <dbReference type="ChEBI" id="CHEBI:83834"/>
        <dbReference type="EC" id="5.2.1.8"/>
    </reaction>
</comment>
<dbReference type="EC" id="5.2.1.8" evidence="2 5"/>
<organism evidence="7 8">
    <name type="scientific">Jimgerdemannia flammicorona</name>
    <dbReference type="NCBI Taxonomy" id="994334"/>
    <lineage>
        <taxon>Eukaryota</taxon>
        <taxon>Fungi</taxon>
        <taxon>Fungi incertae sedis</taxon>
        <taxon>Mucoromycota</taxon>
        <taxon>Mucoromycotina</taxon>
        <taxon>Endogonomycetes</taxon>
        <taxon>Endogonales</taxon>
        <taxon>Endogonaceae</taxon>
        <taxon>Jimgerdemannia</taxon>
    </lineage>
</organism>